<feature type="compositionally biased region" description="Acidic residues" evidence="1">
    <location>
        <begin position="91"/>
        <end position="101"/>
    </location>
</feature>
<feature type="compositionally biased region" description="Low complexity" evidence="1">
    <location>
        <begin position="242"/>
        <end position="254"/>
    </location>
</feature>
<dbReference type="EMBL" id="KZ084123">
    <property type="protein sequence ID" value="OSC99886.1"/>
    <property type="molecule type" value="Genomic_DNA"/>
</dbReference>
<evidence type="ECO:0000256" key="1">
    <source>
        <dbReference type="SAM" id="MobiDB-lite"/>
    </source>
</evidence>
<sequence length="326" mass="35570">MIPKHANPLLLPDQTVVVSRAALRDSDEEGENDGDGADPERAQMLARLENILKRSIAAVLPSESSHAACGDEERPRKKKRRKTEPSKDEEREGEGEGEGEEPVAVPFRLLSGVTQPKPIVLAPKPPPVYKSIRPLREDTEAEAARRAARAREVAVGFAWVMKESSRPYMPLPNAAKKERTVTAHLPPASPPPLLLLEVSKPAPKPPHPARLDPTIPVEPSPHAHETSPSCCPIVPASPGPSPATSSPSSVTAAADSEPQERKRKRRRNKANAEKPPVQPAFWRPREGMGGKSAGYALGYPGWPLREGDVPRYHRDTMRKAVFVFDA</sequence>
<feature type="region of interest" description="Disordered" evidence="1">
    <location>
        <begin position="59"/>
        <end position="104"/>
    </location>
</feature>
<protein>
    <submittedName>
        <fullName evidence="2">Uncharacterized protein</fullName>
    </submittedName>
</protein>
<feature type="compositionally biased region" description="Acidic residues" evidence="1">
    <location>
        <begin position="26"/>
        <end position="37"/>
    </location>
</feature>
<feature type="region of interest" description="Disordered" evidence="1">
    <location>
        <begin position="20"/>
        <end position="44"/>
    </location>
</feature>
<evidence type="ECO:0000313" key="2">
    <source>
        <dbReference type="EMBL" id="OSC99886.1"/>
    </source>
</evidence>
<dbReference type="OrthoDB" id="3063716at2759"/>
<dbReference type="Proteomes" id="UP000193067">
    <property type="component" value="Unassembled WGS sequence"/>
</dbReference>
<organism evidence="2 3">
    <name type="scientific">Trametes coccinea (strain BRFM310)</name>
    <name type="common">Pycnoporus coccineus</name>
    <dbReference type="NCBI Taxonomy" id="1353009"/>
    <lineage>
        <taxon>Eukaryota</taxon>
        <taxon>Fungi</taxon>
        <taxon>Dikarya</taxon>
        <taxon>Basidiomycota</taxon>
        <taxon>Agaricomycotina</taxon>
        <taxon>Agaricomycetes</taxon>
        <taxon>Polyporales</taxon>
        <taxon>Polyporaceae</taxon>
        <taxon>Trametes</taxon>
    </lineage>
</organism>
<proteinExistence type="predicted"/>
<evidence type="ECO:0000313" key="3">
    <source>
        <dbReference type="Proteomes" id="UP000193067"/>
    </source>
</evidence>
<accession>A0A1Y2IFK6</accession>
<name>A0A1Y2IFK6_TRAC3</name>
<keyword evidence="3" id="KW-1185">Reference proteome</keyword>
<gene>
    <name evidence="2" type="ORF">PYCCODRAFT_736281</name>
</gene>
<reference evidence="2 3" key="1">
    <citation type="journal article" date="2015" name="Biotechnol. Biofuels">
        <title>Enhanced degradation of softwood versus hardwood by the white-rot fungus Pycnoporus coccineus.</title>
        <authorList>
            <person name="Couturier M."/>
            <person name="Navarro D."/>
            <person name="Chevret D."/>
            <person name="Henrissat B."/>
            <person name="Piumi F."/>
            <person name="Ruiz-Duenas F.J."/>
            <person name="Martinez A.T."/>
            <person name="Grigoriev I.V."/>
            <person name="Riley R."/>
            <person name="Lipzen A."/>
            <person name="Berrin J.G."/>
            <person name="Master E.R."/>
            <person name="Rosso M.N."/>
        </authorList>
    </citation>
    <scope>NUCLEOTIDE SEQUENCE [LARGE SCALE GENOMIC DNA]</scope>
    <source>
        <strain evidence="2 3">BRFM310</strain>
    </source>
</reference>
<dbReference type="AlphaFoldDB" id="A0A1Y2IFK6"/>
<feature type="region of interest" description="Disordered" evidence="1">
    <location>
        <begin position="183"/>
        <end position="288"/>
    </location>
</feature>